<feature type="domain" description="Glycosyltransferase 2-like" evidence="12">
    <location>
        <begin position="64"/>
        <end position="208"/>
    </location>
</feature>
<evidence type="ECO:0000256" key="7">
    <source>
        <dbReference type="ARBA" id="ARBA00037281"/>
    </source>
</evidence>
<evidence type="ECO:0000313" key="13">
    <source>
        <dbReference type="EMBL" id="MFD1224819.1"/>
    </source>
</evidence>
<evidence type="ECO:0000313" key="14">
    <source>
        <dbReference type="Proteomes" id="UP001597180"/>
    </source>
</evidence>
<comment type="pathway">
    <text evidence="8">Carotenoid biosynthesis; staphyloxanthin biosynthesis; staphyloxanthin from farnesyl diphosphate: step 4/5.</text>
</comment>
<evidence type="ECO:0000256" key="5">
    <source>
        <dbReference type="ARBA" id="ARBA00022746"/>
    </source>
</evidence>
<keyword evidence="11" id="KW-0812">Transmembrane</keyword>
<sequence>MPIIKLLAILTFAYWIFMLWDTLQARKRMLSLPHAPPDAYPAASNSHQARLNPTFSSQDFPLVSVVIAAKEEEASIAETVRHLLHQTYPRLEIIAVNDRSQDGTGRKLEELRKWSEGKESIRIPLQIIHVTTLPAGWLGKNHALYQGYLQARGQYVLFTDADVLFRPDTIADAVHYMKANDVDHLTLAPDMIVKGFWLKAFVRYFFFTLSLYIRPWRSNIDSQHKHGMGIGAFNLLTRQAYEAIGTHRAFALRPDDDLVLGKRVKQARLRQRLASGREHIAVEWYKSLGEAIRGLEKNLFSGFHYKLGLAFLGVVGQLALFLFPFLALFLAGGWASWLFGASILVMLFVYFRLVHSLTGTVGSEVLVFPLTVGLLSYIVIRSVWLTLRQDGIHWRGTYYSLDELKKMRR</sequence>
<dbReference type="GO" id="GO:0016757">
    <property type="term" value="F:glycosyltransferase activity"/>
    <property type="evidence" value="ECO:0007669"/>
    <property type="project" value="UniProtKB-KW"/>
</dbReference>
<evidence type="ECO:0000256" key="3">
    <source>
        <dbReference type="ARBA" id="ARBA00022676"/>
    </source>
</evidence>
<reference evidence="14" key="1">
    <citation type="journal article" date="2019" name="Int. J. Syst. Evol. Microbiol.">
        <title>The Global Catalogue of Microorganisms (GCM) 10K type strain sequencing project: providing services to taxonomists for standard genome sequencing and annotation.</title>
        <authorList>
            <consortium name="The Broad Institute Genomics Platform"/>
            <consortium name="The Broad Institute Genome Sequencing Center for Infectious Disease"/>
            <person name="Wu L."/>
            <person name="Ma J."/>
        </authorList>
    </citation>
    <scope>NUCLEOTIDE SEQUENCE [LARGE SCALE GENOMIC DNA]</scope>
    <source>
        <strain evidence="14">CCUG 53270</strain>
    </source>
</reference>
<comment type="subcellular location">
    <subcellularLocation>
        <location evidence="1">Cell membrane</location>
    </subcellularLocation>
</comment>
<keyword evidence="3 13" id="KW-0328">Glycosyltransferase</keyword>
<dbReference type="CDD" id="cd06423">
    <property type="entry name" value="CESA_like"/>
    <property type="match status" value="1"/>
</dbReference>
<dbReference type="Pfam" id="PF00535">
    <property type="entry name" value="Glycos_transf_2"/>
    <property type="match status" value="1"/>
</dbReference>
<comment type="caution">
    <text evidence="13">The sequence shown here is derived from an EMBL/GenBank/DDBJ whole genome shotgun (WGS) entry which is preliminary data.</text>
</comment>
<evidence type="ECO:0000256" key="2">
    <source>
        <dbReference type="ARBA" id="ARBA00022475"/>
    </source>
</evidence>
<keyword evidence="4 13" id="KW-0808">Transferase</keyword>
<comment type="function">
    <text evidence="7">Catalyzes the glycosylation of 4,4'-diaponeurosporenoate, i.e. the esterification of glucose at the C1'' position with the carboxyl group of 4,4'-diaponeurosporenic acid, to form glycosyl-4,4'-diaponeurosporenoate. This is a step in the biosynthesis of staphyloxanthin, an orange pigment present in most staphylococci strains.</text>
</comment>
<evidence type="ECO:0000256" key="4">
    <source>
        <dbReference type="ARBA" id="ARBA00022679"/>
    </source>
</evidence>
<comment type="similarity">
    <text evidence="9">Belongs to the glycosyltransferase 2 family. CrtQ subfamily.</text>
</comment>
<organism evidence="13 14">
    <name type="scientific">Paenibacillus vulneris</name>
    <dbReference type="NCBI Taxonomy" id="1133364"/>
    <lineage>
        <taxon>Bacteria</taxon>
        <taxon>Bacillati</taxon>
        <taxon>Bacillota</taxon>
        <taxon>Bacilli</taxon>
        <taxon>Bacillales</taxon>
        <taxon>Paenibacillaceae</taxon>
        <taxon>Paenibacillus</taxon>
    </lineage>
</organism>
<keyword evidence="2" id="KW-1003">Cell membrane</keyword>
<feature type="transmembrane region" description="Helical" evidence="11">
    <location>
        <begin position="365"/>
        <end position="384"/>
    </location>
</feature>
<evidence type="ECO:0000256" key="11">
    <source>
        <dbReference type="SAM" id="Phobius"/>
    </source>
</evidence>
<accession>A0ABW3UWW4</accession>
<dbReference type="PANTHER" id="PTHR43646">
    <property type="entry name" value="GLYCOSYLTRANSFERASE"/>
    <property type="match status" value="1"/>
</dbReference>
<feature type="transmembrane region" description="Helical" evidence="11">
    <location>
        <begin position="334"/>
        <end position="353"/>
    </location>
</feature>
<keyword evidence="6 11" id="KW-0472">Membrane</keyword>
<evidence type="ECO:0000256" key="6">
    <source>
        <dbReference type="ARBA" id="ARBA00023136"/>
    </source>
</evidence>
<gene>
    <name evidence="13" type="ORF">ACFQ4B_32390</name>
</gene>
<dbReference type="SUPFAM" id="SSF53448">
    <property type="entry name" value="Nucleotide-diphospho-sugar transferases"/>
    <property type="match status" value="1"/>
</dbReference>
<proteinExistence type="inferred from homology"/>
<evidence type="ECO:0000259" key="12">
    <source>
        <dbReference type="Pfam" id="PF00535"/>
    </source>
</evidence>
<evidence type="ECO:0000256" key="8">
    <source>
        <dbReference type="ARBA" id="ARBA00037904"/>
    </source>
</evidence>
<evidence type="ECO:0000256" key="10">
    <source>
        <dbReference type="ARBA" id="ARBA00040345"/>
    </source>
</evidence>
<keyword evidence="11" id="KW-1133">Transmembrane helix</keyword>
<feature type="transmembrane region" description="Helical" evidence="11">
    <location>
        <begin position="307"/>
        <end position="328"/>
    </location>
</feature>
<dbReference type="InterPro" id="IPR001173">
    <property type="entry name" value="Glyco_trans_2-like"/>
</dbReference>
<dbReference type="Proteomes" id="UP001597180">
    <property type="component" value="Unassembled WGS sequence"/>
</dbReference>
<dbReference type="Gene3D" id="3.90.550.10">
    <property type="entry name" value="Spore Coat Polysaccharide Biosynthesis Protein SpsA, Chain A"/>
    <property type="match status" value="1"/>
</dbReference>
<name>A0ABW3UWW4_9BACL</name>
<keyword evidence="14" id="KW-1185">Reference proteome</keyword>
<dbReference type="PANTHER" id="PTHR43646:SF2">
    <property type="entry name" value="GLYCOSYLTRANSFERASE 2-LIKE DOMAIN-CONTAINING PROTEIN"/>
    <property type="match status" value="1"/>
</dbReference>
<dbReference type="InterPro" id="IPR029044">
    <property type="entry name" value="Nucleotide-diphossugar_trans"/>
</dbReference>
<dbReference type="RefSeq" id="WP_345595364.1">
    <property type="nucleotide sequence ID" value="NZ_BAABJG010000058.1"/>
</dbReference>
<protein>
    <recommendedName>
        <fullName evidence="10">4,4'-diaponeurosporenoate glycosyltransferase</fullName>
    </recommendedName>
</protein>
<evidence type="ECO:0000256" key="9">
    <source>
        <dbReference type="ARBA" id="ARBA00038120"/>
    </source>
</evidence>
<dbReference type="EMBL" id="JBHTLU010000050">
    <property type="protein sequence ID" value="MFD1224819.1"/>
    <property type="molecule type" value="Genomic_DNA"/>
</dbReference>
<keyword evidence="5" id="KW-0125">Carotenoid biosynthesis</keyword>
<evidence type="ECO:0000256" key="1">
    <source>
        <dbReference type="ARBA" id="ARBA00004236"/>
    </source>
</evidence>